<evidence type="ECO:0000313" key="1">
    <source>
        <dbReference type="EMBL" id="GAI21206.1"/>
    </source>
</evidence>
<name>X1MT60_9ZZZZ</name>
<protein>
    <submittedName>
        <fullName evidence="1">Uncharacterized protein</fullName>
    </submittedName>
</protein>
<gene>
    <name evidence="1" type="ORF">S06H3_27470</name>
</gene>
<sequence>APKVPREIKNVYNRILPMVRQLWGELRYPHNFYVEPNTTESDDIKAANLGTSALSYTNDNGNFRRKVHMAKYWAIVTGNVYWKEWWNKNLRVYVKKEGKPTLLKVGDVDYDYVPPFNIRTDAYALGREGWRYTIEGKMVPKQVVEDEFGLKRGTLPDERTEGKRTGIFERDRLQKPKEKEVLRLEYMEKGTDSKKKGRFMVTTGSGWLLYDKENPSPDAQIGHFQLPGLMPILNSQFYESAVKIAQPAQRQLNRFGSMVDEHIQNYRLKAIISGGSLGPGEFERFTRAGV</sequence>
<feature type="non-terminal residue" evidence="1">
    <location>
        <position position="290"/>
    </location>
</feature>
<comment type="caution">
    <text evidence="1">The sequence shown here is derived from an EMBL/GenBank/DDBJ whole genome shotgun (WGS) entry which is preliminary data.</text>
</comment>
<dbReference type="AlphaFoldDB" id="X1MT60"/>
<reference evidence="1" key="1">
    <citation type="journal article" date="2014" name="Front. Microbiol.">
        <title>High frequency of phylogenetically diverse reductive dehalogenase-homologous genes in deep subseafloor sedimentary metagenomes.</title>
        <authorList>
            <person name="Kawai M."/>
            <person name="Futagami T."/>
            <person name="Toyoda A."/>
            <person name="Takaki Y."/>
            <person name="Nishi S."/>
            <person name="Hori S."/>
            <person name="Arai W."/>
            <person name="Tsubouchi T."/>
            <person name="Morono Y."/>
            <person name="Uchiyama I."/>
            <person name="Ito T."/>
            <person name="Fujiyama A."/>
            <person name="Inagaki F."/>
            <person name="Takami H."/>
        </authorList>
    </citation>
    <scope>NUCLEOTIDE SEQUENCE</scope>
    <source>
        <strain evidence="1">Expedition CK06-06</strain>
    </source>
</reference>
<dbReference type="EMBL" id="BARV01015939">
    <property type="protein sequence ID" value="GAI21206.1"/>
    <property type="molecule type" value="Genomic_DNA"/>
</dbReference>
<accession>X1MT60</accession>
<organism evidence="1">
    <name type="scientific">marine sediment metagenome</name>
    <dbReference type="NCBI Taxonomy" id="412755"/>
    <lineage>
        <taxon>unclassified sequences</taxon>
        <taxon>metagenomes</taxon>
        <taxon>ecological metagenomes</taxon>
    </lineage>
</organism>
<feature type="non-terminal residue" evidence="1">
    <location>
        <position position="1"/>
    </location>
</feature>
<proteinExistence type="predicted"/>